<dbReference type="SUPFAM" id="SSF52096">
    <property type="entry name" value="ClpP/crotonase"/>
    <property type="match status" value="1"/>
</dbReference>
<dbReference type="GO" id="GO:0006635">
    <property type="term" value="P:fatty acid beta-oxidation"/>
    <property type="evidence" value="ECO:0007669"/>
    <property type="project" value="TreeGrafter"/>
</dbReference>
<dbReference type="PROSITE" id="PS00166">
    <property type="entry name" value="ENOYL_COA_HYDRATASE"/>
    <property type="match status" value="1"/>
</dbReference>
<dbReference type="Proteomes" id="UP000818266">
    <property type="component" value="Unassembled WGS sequence"/>
</dbReference>
<protein>
    <submittedName>
        <fullName evidence="3">Enoyl-CoA hydratase/isomerase family protein</fullName>
    </submittedName>
</protein>
<dbReference type="AlphaFoldDB" id="A0A9E5JME0"/>
<reference evidence="3 4" key="1">
    <citation type="submission" date="2020-03" db="EMBL/GenBank/DDBJ databases">
        <title>Chryseoglobus sp. isolated from a deep-sea seamount.</title>
        <authorList>
            <person name="Zhang D.-C."/>
        </authorList>
    </citation>
    <scope>NUCLEOTIDE SEQUENCE [LARGE SCALE GENOMIC DNA]</scope>
    <source>
        <strain evidence="3 4">KN1116</strain>
    </source>
</reference>
<dbReference type="PANTHER" id="PTHR11941:SF54">
    <property type="entry name" value="ENOYL-COA HYDRATASE, MITOCHONDRIAL"/>
    <property type="match status" value="1"/>
</dbReference>
<dbReference type="InterPro" id="IPR029045">
    <property type="entry name" value="ClpP/crotonase-like_dom_sf"/>
</dbReference>
<keyword evidence="4" id="KW-1185">Reference proteome</keyword>
<evidence type="ECO:0000256" key="1">
    <source>
        <dbReference type="ARBA" id="ARBA00005254"/>
    </source>
</evidence>
<dbReference type="PANTHER" id="PTHR11941">
    <property type="entry name" value="ENOYL-COA HYDRATASE-RELATED"/>
    <property type="match status" value="1"/>
</dbReference>
<dbReference type="Gene3D" id="3.90.226.10">
    <property type="entry name" value="2-enoyl-CoA Hydratase, Chain A, domain 1"/>
    <property type="match status" value="1"/>
</dbReference>
<gene>
    <name evidence="3" type="ORF">FK219_002785</name>
</gene>
<dbReference type="EMBL" id="VIKT02000003">
    <property type="protein sequence ID" value="NHF62175.1"/>
    <property type="molecule type" value="Genomic_DNA"/>
</dbReference>
<dbReference type="Pfam" id="PF00378">
    <property type="entry name" value="ECH_1"/>
    <property type="match status" value="1"/>
</dbReference>
<sequence>MEPTVTLTVSDGVAEIVINRPGVLNALDLDTARLWSSSVRDALDADQVSAILLAGSGKAFCAGGDVEAISRSGSDYVHELATVMADGIASIVSSRIPVVAAVTGVVAGGGLGLLLSSDYAVASSDARMGALYAGIGMTPDLSVSALLGRAVGERRALELLLSDRMLSATEAREWGLVAQVVEPQEVMERSRRIARLWVDRAPSAFGEAKRLLRSAPGRTLSEQLTDEAQTIAAAASTTEAMQLIDAFLKSRRSR</sequence>
<dbReference type="InterPro" id="IPR018376">
    <property type="entry name" value="Enoyl-CoA_hyd/isom_CS"/>
</dbReference>
<comment type="similarity">
    <text evidence="1 2">Belongs to the enoyl-CoA hydratase/isomerase family.</text>
</comment>
<name>A0A9E5JME0_9MICO</name>
<dbReference type="GO" id="GO:0003824">
    <property type="term" value="F:catalytic activity"/>
    <property type="evidence" value="ECO:0007669"/>
    <property type="project" value="InterPro"/>
</dbReference>
<dbReference type="InterPro" id="IPR001753">
    <property type="entry name" value="Enoyl-CoA_hydra/iso"/>
</dbReference>
<accession>A0A9E5JME0</accession>
<dbReference type="OrthoDB" id="9777711at2"/>
<dbReference type="CDD" id="cd06558">
    <property type="entry name" value="crotonase-like"/>
    <property type="match status" value="1"/>
</dbReference>
<comment type="caution">
    <text evidence="3">The sequence shown here is derived from an EMBL/GenBank/DDBJ whole genome shotgun (WGS) entry which is preliminary data.</text>
</comment>
<evidence type="ECO:0000313" key="3">
    <source>
        <dbReference type="EMBL" id="NHF62175.1"/>
    </source>
</evidence>
<proteinExistence type="inferred from homology"/>
<organism evidence="3 4">
    <name type="scientific">Microcella pacifica</name>
    <dbReference type="NCBI Taxonomy" id="2591847"/>
    <lineage>
        <taxon>Bacteria</taxon>
        <taxon>Bacillati</taxon>
        <taxon>Actinomycetota</taxon>
        <taxon>Actinomycetes</taxon>
        <taxon>Micrococcales</taxon>
        <taxon>Microbacteriaceae</taxon>
        <taxon>Microcella</taxon>
    </lineage>
</organism>
<dbReference type="RefSeq" id="WP_152582179.1">
    <property type="nucleotide sequence ID" value="NZ_VIKT02000003.1"/>
</dbReference>
<evidence type="ECO:0000256" key="2">
    <source>
        <dbReference type="RuleBase" id="RU003707"/>
    </source>
</evidence>
<evidence type="ECO:0000313" key="4">
    <source>
        <dbReference type="Proteomes" id="UP000818266"/>
    </source>
</evidence>